<dbReference type="EMBL" id="CP063078">
    <property type="protein sequence ID" value="QOQ87578.1"/>
    <property type="molecule type" value="Genomic_DNA"/>
</dbReference>
<gene>
    <name evidence="1" type="ORF">IMC76_01850</name>
</gene>
<evidence type="ECO:0000313" key="1">
    <source>
        <dbReference type="EMBL" id="QOQ87578.1"/>
    </source>
</evidence>
<organism evidence="1 2">
    <name type="scientific">Campylobacter corcagiensis</name>
    <dbReference type="NCBI Taxonomy" id="1448857"/>
    <lineage>
        <taxon>Bacteria</taxon>
        <taxon>Pseudomonadati</taxon>
        <taxon>Campylobacterota</taxon>
        <taxon>Epsilonproteobacteria</taxon>
        <taxon>Campylobacterales</taxon>
        <taxon>Campylobacteraceae</taxon>
        <taxon>Campylobacter</taxon>
    </lineage>
</organism>
<evidence type="ECO:0000313" key="2">
    <source>
        <dbReference type="Proteomes" id="UP000594749"/>
    </source>
</evidence>
<name>A0A7M1LG87_9BACT</name>
<reference evidence="1 2" key="1">
    <citation type="submission" date="2020-10" db="EMBL/GenBank/DDBJ databases">
        <title>Campylobacter and Helicobacter PacBio genomes.</title>
        <authorList>
            <person name="Lane C."/>
        </authorList>
    </citation>
    <scope>NUCLEOTIDE SEQUENCE [LARGE SCALE GENOMIC DNA]</scope>
    <source>
        <strain evidence="1 2">2016D-0077</strain>
    </source>
</reference>
<protein>
    <submittedName>
        <fullName evidence="1">Uncharacterized protein</fullName>
    </submittedName>
</protein>
<keyword evidence="2" id="KW-1185">Reference proteome</keyword>
<accession>A0A7M1LG87</accession>
<proteinExistence type="predicted"/>
<dbReference type="Proteomes" id="UP000594749">
    <property type="component" value="Chromosome"/>
</dbReference>
<dbReference type="OrthoDB" id="9892556at2"/>
<dbReference type="RefSeq" id="WP_025803145.1">
    <property type="nucleotide sequence ID" value="NZ_CP053842.1"/>
</dbReference>
<dbReference type="AlphaFoldDB" id="A0A7M1LG87"/>
<sequence>MSNIVLSYIEKNNNLAFSFENQYKRFSYISFLPIQANSSYSIDEEGKKSFWFQLVASYKTSYQSINEDGEINQDNATLKTLYVKFSMEYLTTLKINVDKLKKFFNDNFVGKKFITLPVGEEMPVFDFKNNIRNLVKNSSQVNIDESFDLNAFISDFEKPKATK</sequence>